<evidence type="ECO:0000313" key="1">
    <source>
        <dbReference type="EMBL" id="KAK8860181.1"/>
    </source>
</evidence>
<dbReference type="Proteomes" id="UP001470230">
    <property type="component" value="Unassembled WGS sequence"/>
</dbReference>
<keyword evidence="2" id="KW-1185">Reference proteome</keyword>
<dbReference type="EMBL" id="JAPFFF010000018">
    <property type="protein sequence ID" value="KAK8860181.1"/>
    <property type="molecule type" value="Genomic_DNA"/>
</dbReference>
<proteinExistence type="predicted"/>
<accession>A0ABR2IB86</accession>
<sequence length="108" mass="12779">MDFDINWTLEDARMVTKDEYEAVSKDPENKKKIRDLAIKGKMYTDSLRTINAYCRSELAQYRESVIYNSLSQEELLDTLYQSYCENYTKTIIRQAFSSIGNFINFVFK</sequence>
<gene>
    <name evidence="1" type="ORF">M9Y10_011845</name>
</gene>
<organism evidence="1 2">
    <name type="scientific">Tritrichomonas musculus</name>
    <dbReference type="NCBI Taxonomy" id="1915356"/>
    <lineage>
        <taxon>Eukaryota</taxon>
        <taxon>Metamonada</taxon>
        <taxon>Parabasalia</taxon>
        <taxon>Tritrichomonadida</taxon>
        <taxon>Tritrichomonadidae</taxon>
        <taxon>Tritrichomonas</taxon>
    </lineage>
</organism>
<evidence type="ECO:0000313" key="2">
    <source>
        <dbReference type="Proteomes" id="UP001470230"/>
    </source>
</evidence>
<protein>
    <submittedName>
        <fullName evidence="1">Uncharacterized protein</fullName>
    </submittedName>
</protein>
<comment type="caution">
    <text evidence="1">The sequence shown here is derived from an EMBL/GenBank/DDBJ whole genome shotgun (WGS) entry which is preliminary data.</text>
</comment>
<name>A0ABR2IB86_9EUKA</name>
<reference evidence="1 2" key="1">
    <citation type="submission" date="2024-04" db="EMBL/GenBank/DDBJ databases">
        <title>Tritrichomonas musculus Genome.</title>
        <authorList>
            <person name="Alves-Ferreira E."/>
            <person name="Grigg M."/>
            <person name="Lorenzi H."/>
            <person name="Galac M."/>
        </authorList>
    </citation>
    <scope>NUCLEOTIDE SEQUENCE [LARGE SCALE GENOMIC DNA]</scope>
    <source>
        <strain evidence="1 2">EAF2021</strain>
    </source>
</reference>